<dbReference type="PANTHER" id="PTHR47965">
    <property type="entry name" value="ASPARTYL PROTEASE-RELATED"/>
    <property type="match status" value="1"/>
</dbReference>
<evidence type="ECO:0000259" key="3">
    <source>
        <dbReference type="PROSITE" id="PS51767"/>
    </source>
</evidence>
<dbReference type="InterPro" id="IPR001461">
    <property type="entry name" value="Aspartic_peptidase_A1"/>
</dbReference>
<feature type="chain" id="PRO_5044829552" description="Peptidase A1 domain-containing protein" evidence="2">
    <location>
        <begin position="20"/>
        <end position="375"/>
    </location>
</feature>
<dbReference type="Pfam" id="PF14543">
    <property type="entry name" value="TAXi_N"/>
    <property type="match status" value="1"/>
</dbReference>
<evidence type="ECO:0000256" key="2">
    <source>
        <dbReference type="SAM" id="SignalP"/>
    </source>
</evidence>
<gene>
    <name evidence="4" type="ORF">ERUC_LOCUS6937</name>
</gene>
<dbReference type="Proteomes" id="UP001642260">
    <property type="component" value="Unassembled WGS sequence"/>
</dbReference>
<accession>A0ABC8J604</accession>
<proteinExistence type="inferred from homology"/>
<evidence type="ECO:0000313" key="5">
    <source>
        <dbReference type="Proteomes" id="UP001642260"/>
    </source>
</evidence>
<keyword evidence="5" id="KW-1185">Reference proteome</keyword>
<name>A0ABC8J604_ERUVS</name>
<dbReference type="InterPro" id="IPR032861">
    <property type="entry name" value="TAXi_N"/>
</dbReference>
<dbReference type="Pfam" id="PF14541">
    <property type="entry name" value="TAXi_C"/>
    <property type="match status" value="1"/>
</dbReference>
<reference evidence="4 5" key="1">
    <citation type="submission" date="2022-03" db="EMBL/GenBank/DDBJ databases">
        <authorList>
            <person name="Macdonald S."/>
            <person name="Ahmed S."/>
            <person name="Newling K."/>
        </authorList>
    </citation>
    <scope>NUCLEOTIDE SEQUENCE [LARGE SCALE GENOMIC DNA]</scope>
</reference>
<dbReference type="InterPro" id="IPR021109">
    <property type="entry name" value="Peptidase_aspartic_dom_sf"/>
</dbReference>
<feature type="domain" description="Peptidase A1" evidence="3">
    <location>
        <begin position="34"/>
        <end position="360"/>
    </location>
</feature>
<sequence length="375" mass="40787">MGRLCFLSIFTAMILTSQAQFFLPITKDETTKQFYTTLEIGTTLKSPLNLLLDLGTNLTWLDCHKLQSLKSLHTVACDSLSCQDIPGNGCDGNSCLYQQPNPLISQNLTGRVVQDTASFYPQLSLRIFTFSCVGDNDLKGLPPAVAGVLSLSPGSSSFTKQVTSEFGLISKLSLCLHSHGTGHFYVADNSTSPIPKTLTIMAIQSDGYLISVQSINVEGSRLELNILVKVSTVVPYTVLATDIYNFLAQAFTLKATAMGISKVSPVAPFKDCFDARNVAGKDMTGPNVPEIEIGLLGKTDKEVMWILHGANTMVKVSDMVMCLAFYDGGEDMKESIVFGTHQLQDYMLEFDISSSTFGFSDSLLLHNTTCSTWPS</sequence>
<evidence type="ECO:0000256" key="1">
    <source>
        <dbReference type="ARBA" id="ARBA00007447"/>
    </source>
</evidence>
<comment type="caution">
    <text evidence="4">The sequence shown here is derived from an EMBL/GenBank/DDBJ whole genome shotgun (WGS) entry which is preliminary data.</text>
</comment>
<protein>
    <recommendedName>
        <fullName evidence="3">Peptidase A1 domain-containing protein</fullName>
    </recommendedName>
</protein>
<dbReference type="PROSITE" id="PS51767">
    <property type="entry name" value="PEPTIDASE_A1"/>
    <property type="match status" value="1"/>
</dbReference>
<evidence type="ECO:0000313" key="4">
    <source>
        <dbReference type="EMBL" id="CAH8313579.1"/>
    </source>
</evidence>
<keyword evidence="2" id="KW-0732">Signal</keyword>
<dbReference type="AlphaFoldDB" id="A0ABC8J604"/>
<dbReference type="PANTHER" id="PTHR47965:SF52">
    <property type="entry name" value="EUKARYOTIC ASPARTYL PROTEASE FAMILY PROTEIN"/>
    <property type="match status" value="1"/>
</dbReference>
<dbReference type="InterPro" id="IPR033121">
    <property type="entry name" value="PEPTIDASE_A1"/>
</dbReference>
<comment type="similarity">
    <text evidence="1">Belongs to the peptidase A1 family.</text>
</comment>
<dbReference type="InterPro" id="IPR032799">
    <property type="entry name" value="TAXi_C"/>
</dbReference>
<dbReference type="Gene3D" id="2.40.70.10">
    <property type="entry name" value="Acid Proteases"/>
    <property type="match status" value="2"/>
</dbReference>
<feature type="signal peptide" evidence="2">
    <location>
        <begin position="1"/>
        <end position="19"/>
    </location>
</feature>
<organism evidence="4 5">
    <name type="scientific">Eruca vesicaria subsp. sativa</name>
    <name type="common">Garden rocket</name>
    <name type="synonym">Eruca sativa</name>
    <dbReference type="NCBI Taxonomy" id="29727"/>
    <lineage>
        <taxon>Eukaryota</taxon>
        <taxon>Viridiplantae</taxon>
        <taxon>Streptophyta</taxon>
        <taxon>Embryophyta</taxon>
        <taxon>Tracheophyta</taxon>
        <taxon>Spermatophyta</taxon>
        <taxon>Magnoliopsida</taxon>
        <taxon>eudicotyledons</taxon>
        <taxon>Gunneridae</taxon>
        <taxon>Pentapetalae</taxon>
        <taxon>rosids</taxon>
        <taxon>malvids</taxon>
        <taxon>Brassicales</taxon>
        <taxon>Brassicaceae</taxon>
        <taxon>Brassiceae</taxon>
        <taxon>Eruca</taxon>
    </lineage>
</organism>
<dbReference type="SUPFAM" id="SSF50630">
    <property type="entry name" value="Acid proteases"/>
    <property type="match status" value="1"/>
</dbReference>
<dbReference type="EMBL" id="CAKOAT010079599">
    <property type="protein sequence ID" value="CAH8313579.1"/>
    <property type="molecule type" value="Genomic_DNA"/>
</dbReference>